<keyword evidence="7" id="KW-1185">Reference proteome</keyword>
<evidence type="ECO:0000256" key="1">
    <source>
        <dbReference type="ARBA" id="ARBA00004123"/>
    </source>
</evidence>
<dbReference type="PANTHER" id="PTHR24200:SF7">
    <property type="entry name" value="MICROTUBULE-ASSOCIATED TUMOR SUPPRESSOR 1"/>
    <property type="match status" value="1"/>
</dbReference>
<protein>
    <submittedName>
        <fullName evidence="8">Microtubule-associated tumor suppressor 1 homolog</fullName>
    </submittedName>
</protein>
<dbReference type="GeneID" id="104960501"/>
<accession>A0A6I9PIN8</accession>
<keyword evidence="4" id="KW-0539">Nucleus</keyword>
<evidence type="ECO:0000313" key="7">
    <source>
        <dbReference type="Proteomes" id="UP000504611"/>
    </source>
</evidence>
<reference evidence="8" key="1">
    <citation type="submission" date="2025-08" db="UniProtKB">
        <authorList>
            <consortium name="RefSeq"/>
        </authorList>
    </citation>
    <scope>IDENTIFICATION</scope>
    <source>
        <tissue evidence="8">Muscle</tissue>
    </source>
</reference>
<evidence type="ECO:0000256" key="5">
    <source>
        <dbReference type="SAM" id="Coils"/>
    </source>
</evidence>
<dbReference type="PANTHER" id="PTHR24200">
    <property type="entry name" value="TOUCAN, ISOFORM A"/>
    <property type="match status" value="1"/>
</dbReference>
<dbReference type="RefSeq" id="XP_010786873.1">
    <property type="nucleotide sequence ID" value="XM_010788571.1"/>
</dbReference>
<keyword evidence="3 5" id="KW-0175">Coiled coil</keyword>
<evidence type="ECO:0000256" key="6">
    <source>
        <dbReference type="SAM" id="MobiDB-lite"/>
    </source>
</evidence>
<dbReference type="KEGG" id="ncc:104960501"/>
<evidence type="ECO:0000256" key="4">
    <source>
        <dbReference type="ARBA" id="ARBA00023242"/>
    </source>
</evidence>
<gene>
    <name evidence="8" type="primary">LOC104960501</name>
</gene>
<sequence length="306" mass="34081">SVFTKRLFCLCFQEKISELCAEKEALSEKLRAEEERRKQILTDKNLKNSHTVYLEQELDSLKVVLELKNNQLHLKEKKLMDMDKLTIKKEGEENLTHTTYSISFVCRNSESVTRDSPKDDCVGVNDLKSNGSDPSPEAMDTPSNVVKHVVLPPIRKLSRPAARRWSASSTTQVLQTPRGSGCASSACKRRSNGSLISCCLSLVSCRLPLVSCCLSLFSCCFSSRGPLNQLSVSPCRQLSSEQAKLQQTLQKESKVNKRLSMENEELLWKLHNGDLLASPRHLSPTSPFGSPRNSASFPTAAPLSPR</sequence>
<dbReference type="GO" id="GO:0008017">
    <property type="term" value="F:microtubule binding"/>
    <property type="evidence" value="ECO:0007669"/>
    <property type="project" value="TreeGrafter"/>
</dbReference>
<name>A0A6I9PIN8_9TELE</name>
<evidence type="ECO:0000313" key="8">
    <source>
        <dbReference type="RefSeq" id="XP_010786873.1"/>
    </source>
</evidence>
<dbReference type="Proteomes" id="UP000504611">
    <property type="component" value="Unplaced"/>
</dbReference>
<dbReference type="GO" id="GO:0005737">
    <property type="term" value="C:cytoplasm"/>
    <property type="evidence" value="ECO:0007669"/>
    <property type="project" value="TreeGrafter"/>
</dbReference>
<dbReference type="AlphaFoldDB" id="A0A6I9PIN8"/>
<feature type="region of interest" description="Disordered" evidence="6">
    <location>
        <begin position="279"/>
        <end position="306"/>
    </location>
</feature>
<dbReference type="OrthoDB" id="10038993at2759"/>
<feature type="coiled-coil region" evidence="5">
    <location>
        <begin position="16"/>
        <end position="43"/>
    </location>
</feature>
<proteinExistence type="inferred from homology"/>
<evidence type="ECO:0000256" key="3">
    <source>
        <dbReference type="ARBA" id="ARBA00023054"/>
    </source>
</evidence>
<dbReference type="InterPro" id="IPR051293">
    <property type="entry name" value="MTUS1/CCDC69"/>
</dbReference>
<evidence type="ECO:0000256" key="2">
    <source>
        <dbReference type="ARBA" id="ARBA00007585"/>
    </source>
</evidence>
<comment type="subcellular location">
    <subcellularLocation>
        <location evidence="1">Nucleus</location>
    </subcellularLocation>
</comment>
<feature type="non-terminal residue" evidence="8">
    <location>
        <position position="1"/>
    </location>
</feature>
<dbReference type="GO" id="GO:0005634">
    <property type="term" value="C:nucleus"/>
    <property type="evidence" value="ECO:0007669"/>
    <property type="project" value="UniProtKB-SubCell"/>
</dbReference>
<comment type="similarity">
    <text evidence="2">Belongs to the MTUS1 family.</text>
</comment>
<organism evidence="7 8">
    <name type="scientific">Notothenia coriiceps</name>
    <name type="common">black rockcod</name>
    <dbReference type="NCBI Taxonomy" id="8208"/>
    <lineage>
        <taxon>Eukaryota</taxon>
        <taxon>Metazoa</taxon>
        <taxon>Chordata</taxon>
        <taxon>Craniata</taxon>
        <taxon>Vertebrata</taxon>
        <taxon>Euteleostomi</taxon>
        <taxon>Actinopterygii</taxon>
        <taxon>Neopterygii</taxon>
        <taxon>Teleostei</taxon>
        <taxon>Neoteleostei</taxon>
        <taxon>Acanthomorphata</taxon>
        <taxon>Eupercaria</taxon>
        <taxon>Perciformes</taxon>
        <taxon>Notothenioidei</taxon>
        <taxon>Nototheniidae</taxon>
        <taxon>Notothenia</taxon>
    </lineage>
</organism>
<feature type="compositionally biased region" description="Polar residues" evidence="6">
    <location>
        <begin position="283"/>
        <end position="297"/>
    </location>
</feature>